<keyword evidence="11" id="KW-1185">Reference proteome</keyword>
<evidence type="ECO:0000259" key="8">
    <source>
        <dbReference type="Pfam" id="PF04239"/>
    </source>
</evidence>
<protein>
    <recommendedName>
        <fullName evidence="12">DUF421 domain-containing protein</fullName>
    </recommendedName>
</protein>
<dbReference type="InterPro" id="IPR007353">
    <property type="entry name" value="DUF421"/>
</dbReference>
<evidence type="ECO:0000256" key="3">
    <source>
        <dbReference type="ARBA" id="ARBA00022475"/>
    </source>
</evidence>
<evidence type="ECO:0000256" key="7">
    <source>
        <dbReference type="SAM" id="Phobius"/>
    </source>
</evidence>
<evidence type="ECO:0000256" key="6">
    <source>
        <dbReference type="ARBA" id="ARBA00023136"/>
    </source>
</evidence>
<evidence type="ECO:0000256" key="2">
    <source>
        <dbReference type="ARBA" id="ARBA00006448"/>
    </source>
</evidence>
<dbReference type="Pfam" id="PF20730">
    <property type="entry name" value="YetF_N"/>
    <property type="match status" value="1"/>
</dbReference>
<evidence type="ECO:0000256" key="1">
    <source>
        <dbReference type="ARBA" id="ARBA00004651"/>
    </source>
</evidence>
<evidence type="ECO:0000256" key="4">
    <source>
        <dbReference type="ARBA" id="ARBA00022692"/>
    </source>
</evidence>
<keyword evidence="5 7" id="KW-1133">Transmembrane helix</keyword>
<proteinExistence type="inferred from homology"/>
<feature type="transmembrane region" description="Helical" evidence="7">
    <location>
        <begin position="110"/>
        <end position="127"/>
    </location>
</feature>
<dbReference type="InterPro" id="IPR048454">
    <property type="entry name" value="YetF_N"/>
</dbReference>
<evidence type="ECO:0000256" key="5">
    <source>
        <dbReference type="ARBA" id="ARBA00022989"/>
    </source>
</evidence>
<gene>
    <name evidence="10" type="ORF">GCM10022377_07800</name>
</gene>
<evidence type="ECO:0000313" key="10">
    <source>
        <dbReference type="EMBL" id="GAA3697341.1"/>
    </source>
</evidence>
<dbReference type="PANTHER" id="PTHR34582:SF6">
    <property type="entry name" value="UPF0702 TRANSMEMBRANE PROTEIN YCAP"/>
    <property type="match status" value="1"/>
</dbReference>
<comment type="similarity">
    <text evidence="2">Belongs to the UPF0702 family.</text>
</comment>
<evidence type="ECO:0000259" key="9">
    <source>
        <dbReference type="Pfam" id="PF20730"/>
    </source>
</evidence>
<dbReference type="PANTHER" id="PTHR34582">
    <property type="entry name" value="UPF0702 TRANSMEMBRANE PROTEIN YCAP"/>
    <property type="match status" value="1"/>
</dbReference>
<keyword evidence="6 7" id="KW-0472">Membrane</keyword>
<evidence type="ECO:0000313" key="11">
    <source>
        <dbReference type="Proteomes" id="UP001501536"/>
    </source>
</evidence>
<comment type="caution">
    <text evidence="10">The sequence shown here is derived from an EMBL/GenBank/DDBJ whole genome shotgun (WGS) entry which is preliminary data.</text>
</comment>
<keyword evidence="3" id="KW-1003">Cell membrane</keyword>
<dbReference type="Gene3D" id="3.30.240.20">
    <property type="entry name" value="bsu07140 like domains"/>
    <property type="match status" value="1"/>
</dbReference>
<organism evidence="10 11">
    <name type="scientific">Zhihengliuella alba</name>
    <dbReference type="NCBI Taxonomy" id="547018"/>
    <lineage>
        <taxon>Bacteria</taxon>
        <taxon>Bacillati</taxon>
        <taxon>Actinomycetota</taxon>
        <taxon>Actinomycetes</taxon>
        <taxon>Micrococcales</taxon>
        <taxon>Micrococcaceae</taxon>
        <taxon>Zhihengliuella</taxon>
    </lineage>
</organism>
<feature type="domain" description="YetF-like N-terminal transmembrane" evidence="9">
    <location>
        <begin position="62"/>
        <end position="125"/>
    </location>
</feature>
<comment type="subcellular location">
    <subcellularLocation>
        <location evidence="1">Cell membrane</location>
        <topology evidence="1">Multi-pass membrane protein</topology>
    </subcellularLocation>
</comment>
<dbReference type="Proteomes" id="UP001501536">
    <property type="component" value="Unassembled WGS sequence"/>
</dbReference>
<evidence type="ECO:0008006" key="12">
    <source>
        <dbReference type="Google" id="ProtNLM"/>
    </source>
</evidence>
<dbReference type="Pfam" id="PF04239">
    <property type="entry name" value="DUF421"/>
    <property type="match status" value="1"/>
</dbReference>
<dbReference type="InterPro" id="IPR023090">
    <property type="entry name" value="UPF0702_alpha/beta_dom_sf"/>
</dbReference>
<reference evidence="11" key="1">
    <citation type="journal article" date="2019" name="Int. J. Syst. Evol. Microbiol.">
        <title>The Global Catalogue of Microorganisms (GCM) 10K type strain sequencing project: providing services to taxonomists for standard genome sequencing and annotation.</title>
        <authorList>
            <consortium name="The Broad Institute Genomics Platform"/>
            <consortium name="The Broad Institute Genome Sequencing Center for Infectious Disease"/>
            <person name="Wu L."/>
            <person name="Ma J."/>
        </authorList>
    </citation>
    <scope>NUCLEOTIDE SEQUENCE [LARGE SCALE GENOMIC DNA]</scope>
    <source>
        <strain evidence="11">JCM 16961</strain>
    </source>
</reference>
<feature type="domain" description="YetF C-terminal" evidence="8">
    <location>
        <begin position="130"/>
        <end position="198"/>
    </location>
</feature>
<sequence length="217" mass="22940">MRRAGSRGYAYVVHGTSLPHAGRGRGDAGGLDGAAPLRHAVPMWFDSWSDLLRIVLVGAAAYATLVVVLRLTGKRTLAQLNAFDFVVTVAFGSTLATILLSADVSWTEGAAAFAVLASLQLLVALIASRWPGFKKAVTAEPDVLLLHGRMDADALRRHRMTESEVRQAVRQTGRGDLGDVAAVVLETNGTLSVIGAQDWGDASALEGLDVGQRPGRD</sequence>
<dbReference type="EMBL" id="BAABCJ010000001">
    <property type="protein sequence ID" value="GAA3697341.1"/>
    <property type="molecule type" value="Genomic_DNA"/>
</dbReference>
<feature type="transmembrane region" description="Helical" evidence="7">
    <location>
        <begin position="51"/>
        <end position="71"/>
    </location>
</feature>
<feature type="transmembrane region" description="Helical" evidence="7">
    <location>
        <begin position="83"/>
        <end position="104"/>
    </location>
</feature>
<name>A0ABP7D0A3_9MICC</name>
<accession>A0ABP7D0A3</accession>
<keyword evidence="4 7" id="KW-0812">Transmembrane</keyword>